<dbReference type="InterPro" id="IPR011051">
    <property type="entry name" value="RmlC_Cupin_sf"/>
</dbReference>
<dbReference type="Pfam" id="PF02311">
    <property type="entry name" value="AraC_binding"/>
    <property type="match status" value="1"/>
</dbReference>
<dbReference type="RefSeq" id="WP_011329058.1">
    <property type="nucleotide sequence ID" value="NZ_CP011034.1"/>
</dbReference>
<feature type="domain" description="HTH araC/xylS-type" evidence="5">
    <location>
        <begin position="157"/>
        <end position="258"/>
    </location>
</feature>
<reference evidence="6 7" key="1">
    <citation type="submission" date="2015-03" db="EMBL/GenBank/DDBJ databases">
        <authorList>
            <person name="Murphy D."/>
        </authorList>
    </citation>
    <scope>NUCLEOTIDE SEQUENCE [LARGE SCALE GENOMIC DNA]</scope>
    <source>
        <strain evidence="6 7">KMM 520</strain>
    </source>
</reference>
<dbReference type="InterPro" id="IPR018060">
    <property type="entry name" value="HTH_AraC"/>
</dbReference>
<dbReference type="Gene3D" id="1.10.10.60">
    <property type="entry name" value="Homeodomain-like"/>
    <property type="match status" value="2"/>
</dbReference>
<dbReference type="GO" id="GO:0003700">
    <property type="term" value="F:DNA-binding transcription factor activity"/>
    <property type="evidence" value="ECO:0007669"/>
    <property type="project" value="InterPro"/>
</dbReference>
<name>A0A0U2WZV6_9GAMM</name>
<dbReference type="InterPro" id="IPR014710">
    <property type="entry name" value="RmlC-like_jellyroll"/>
</dbReference>
<proteinExistence type="predicted"/>
<protein>
    <recommendedName>
        <fullName evidence="5">HTH araC/xylS-type domain-containing protein</fullName>
    </recommendedName>
</protein>
<dbReference type="OrthoDB" id="5949386at2"/>
<keyword evidence="1" id="KW-0678">Repressor</keyword>
<dbReference type="AlphaFoldDB" id="A0A0U2WZV6"/>
<organism evidence="6">
    <name type="scientific">Pseudoalteromonas translucida KMM 520</name>
    <dbReference type="NCBI Taxonomy" id="1315283"/>
    <lineage>
        <taxon>Bacteria</taxon>
        <taxon>Pseudomonadati</taxon>
        <taxon>Pseudomonadota</taxon>
        <taxon>Gammaproteobacteria</taxon>
        <taxon>Alteromonadales</taxon>
        <taxon>Pseudoalteromonadaceae</taxon>
        <taxon>Pseudoalteromonas</taxon>
    </lineage>
</organism>
<evidence type="ECO:0000256" key="3">
    <source>
        <dbReference type="ARBA" id="ARBA00023125"/>
    </source>
</evidence>
<dbReference type="InterPro" id="IPR009057">
    <property type="entry name" value="Homeodomain-like_sf"/>
</dbReference>
<evidence type="ECO:0000259" key="5">
    <source>
        <dbReference type="PROSITE" id="PS01124"/>
    </source>
</evidence>
<keyword evidence="3" id="KW-0238">DNA-binding</keyword>
<accession>A0A0U2WZV6</accession>
<sequence length="264" mass="30053">MQLPQDWNEIKNFEIMPQPVIAKIEYAQLSREIPLHTHPKGQLILALHGYVTCEVATKMWMVPTHSAIWIPANVEHSNRASDNAHLCHLFIDANLQGMPSTACTLTISPLIKELMLSLASNQQNYSLTGKTARLAQVLFDQLVDMPIQPLDFVLSKNSVIKNMSNQLISQPYSRKTLPQWAQQFALTERTLARLIKKETGMTFGKWRTQLHIIIALQALSNQQSVQQVSELLGYESVSAFITMFKKVMKKSPMRYMSDLDVYQL</sequence>
<dbReference type="PANTHER" id="PTHR11019:SF199">
    <property type="entry name" value="HTH-TYPE TRANSCRIPTIONAL REGULATOR NIMR"/>
    <property type="match status" value="1"/>
</dbReference>
<dbReference type="KEGG" id="ptn:PTRA_a2886"/>
<dbReference type="SUPFAM" id="SSF51182">
    <property type="entry name" value="RmlC-like cupins"/>
    <property type="match status" value="1"/>
</dbReference>
<dbReference type="InterPro" id="IPR003313">
    <property type="entry name" value="AraC-bd"/>
</dbReference>
<dbReference type="GeneID" id="300942663"/>
<evidence type="ECO:0000256" key="4">
    <source>
        <dbReference type="ARBA" id="ARBA00023163"/>
    </source>
</evidence>
<dbReference type="Gene3D" id="2.60.120.10">
    <property type="entry name" value="Jelly Rolls"/>
    <property type="match status" value="1"/>
</dbReference>
<keyword evidence="2" id="KW-0805">Transcription regulation</keyword>
<dbReference type="PANTHER" id="PTHR11019">
    <property type="entry name" value="HTH-TYPE TRANSCRIPTIONAL REGULATOR NIMR"/>
    <property type="match status" value="1"/>
</dbReference>
<dbReference type="GO" id="GO:0043565">
    <property type="term" value="F:sequence-specific DNA binding"/>
    <property type="evidence" value="ECO:0007669"/>
    <property type="project" value="InterPro"/>
</dbReference>
<evidence type="ECO:0000313" key="7">
    <source>
        <dbReference type="Proteomes" id="UP000065261"/>
    </source>
</evidence>
<dbReference type="PATRIC" id="fig|1315283.4.peg.2516"/>
<dbReference type="EMBL" id="CP011034">
    <property type="protein sequence ID" value="ALS33928.1"/>
    <property type="molecule type" value="Genomic_DNA"/>
</dbReference>
<dbReference type="SUPFAM" id="SSF46689">
    <property type="entry name" value="Homeodomain-like"/>
    <property type="match status" value="2"/>
</dbReference>
<dbReference type="FunFam" id="1.10.10.60:FF:000132">
    <property type="entry name" value="AraC family transcriptional regulator"/>
    <property type="match status" value="1"/>
</dbReference>
<keyword evidence="4" id="KW-0804">Transcription</keyword>
<dbReference type="CDD" id="cd06124">
    <property type="entry name" value="cupin_NimR-like_N"/>
    <property type="match status" value="1"/>
</dbReference>
<evidence type="ECO:0000313" key="6">
    <source>
        <dbReference type="EMBL" id="ALS33928.1"/>
    </source>
</evidence>
<gene>
    <name evidence="6" type="ORF">PTRA_a2886</name>
</gene>
<dbReference type="Proteomes" id="UP000065261">
    <property type="component" value="Chromosome I"/>
</dbReference>
<dbReference type="SMART" id="SM00342">
    <property type="entry name" value="HTH_ARAC"/>
    <property type="match status" value="1"/>
</dbReference>
<dbReference type="PROSITE" id="PS01124">
    <property type="entry name" value="HTH_ARAC_FAMILY_2"/>
    <property type="match status" value="1"/>
</dbReference>
<evidence type="ECO:0000256" key="2">
    <source>
        <dbReference type="ARBA" id="ARBA00023015"/>
    </source>
</evidence>
<evidence type="ECO:0000256" key="1">
    <source>
        <dbReference type="ARBA" id="ARBA00022491"/>
    </source>
</evidence>
<dbReference type="Pfam" id="PF12833">
    <property type="entry name" value="HTH_18"/>
    <property type="match status" value="1"/>
</dbReference>